<protein>
    <recommendedName>
        <fullName evidence="4">DUF1269 domain-containing protein</fullName>
    </recommendedName>
</protein>
<name>A0ABV2R4W4_9HYPH</name>
<proteinExistence type="predicted"/>
<accession>A0ABV2R4W4</accession>
<evidence type="ECO:0000313" key="3">
    <source>
        <dbReference type="Proteomes" id="UP001549321"/>
    </source>
</evidence>
<keyword evidence="1" id="KW-1133">Transmembrane helix</keyword>
<keyword evidence="1" id="KW-0472">Membrane</keyword>
<comment type="caution">
    <text evidence="2">The sequence shown here is derived from an EMBL/GenBank/DDBJ whole genome shotgun (WGS) entry which is preliminary data.</text>
</comment>
<keyword evidence="3" id="KW-1185">Reference proteome</keyword>
<sequence length="208" mass="21697">MTQPGNDTTDGEIGYQEREAVAVFDSEKALNAAVDALMQFGLRQKDLSVLAPSEKLSASNPTTALEDKDDAARAAYVTPDSRVEGLAALTGGPALVTGLGAALVAGTVGLALIPTLAVTIGGAAATGSVGFMLSRIFGRKHADAIQQQLANGGLLLWVHAPDTKDDAKILEILTQNGGRDAHIHVVHRNWGIDEVPFKDANPDPLLKL</sequence>
<gene>
    <name evidence="2" type="ORF">ABIE08_004261</name>
</gene>
<dbReference type="RefSeq" id="WP_354553848.1">
    <property type="nucleotide sequence ID" value="NZ_JBEPSM010000004.1"/>
</dbReference>
<organism evidence="2 3">
    <name type="scientific">Kaistia defluvii</name>
    <dbReference type="NCBI Taxonomy" id="410841"/>
    <lineage>
        <taxon>Bacteria</taxon>
        <taxon>Pseudomonadati</taxon>
        <taxon>Pseudomonadota</taxon>
        <taxon>Alphaproteobacteria</taxon>
        <taxon>Hyphomicrobiales</taxon>
        <taxon>Kaistiaceae</taxon>
        <taxon>Kaistia</taxon>
    </lineage>
</organism>
<dbReference type="Proteomes" id="UP001549321">
    <property type="component" value="Unassembled WGS sequence"/>
</dbReference>
<feature type="transmembrane region" description="Helical" evidence="1">
    <location>
        <begin position="111"/>
        <end position="133"/>
    </location>
</feature>
<feature type="transmembrane region" description="Helical" evidence="1">
    <location>
        <begin position="86"/>
        <end position="105"/>
    </location>
</feature>
<reference evidence="2 3" key="1">
    <citation type="submission" date="2024-06" db="EMBL/GenBank/DDBJ databases">
        <title>Sorghum-associated microbial communities from plants grown in Nebraska, USA.</title>
        <authorList>
            <person name="Schachtman D."/>
        </authorList>
    </citation>
    <scope>NUCLEOTIDE SEQUENCE [LARGE SCALE GENOMIC DNA]</scope>
    <source>
        <strain evidence="2 3">3207</strain>
    </source>
</reference>
<dbReference type="EMBL" id="JBEPSM010000004">
    <property type="protein sequence ID" value="MET4636303.1"/>
    <property type="molecule type" value="Genomic_DNA"/>
</dbReference>
<evidence type="ECO:0000313" key="2">
    <source>
        <dbReference type="EMBL" id="MET4636303.1"/>
    </source>
</evidence>
<evidence type="ECO:0008006" key="4">
    <source>
        <dbReference type="Google" id="ProtNLM"/>
    </source>
</evidence>
<evidence type="ECO:0000256" key="1">
    <source>
        <dbReference type="SAM" id="Phobius"/>
    </source>
</evidence>
<keyword evidence="1" id="KW-0812">Transmembrane</keyword>